<feature type="compositionally biased region" description="Pro residues" evidence="1">
    <location>
        <begin position="166"/>
        <end position="175"/>
    </location>
</feature>
<feature type="region of interest" description="Disordered" evidence="1">
    <location>
        <begin position="1"/>
        <end position="20"/>
    </location>
</feature>
<dbReference type="Proteomes" id="UP000309215">
    <property type="component" value="Unassembled WGS sequence"/>
</dbReference>
<feature type="region of interest" description="Disordered" evidence="1">
    <location>
        <begin position="149"/>
        <end position="175"/>
    </location>
</feature>
<feature type="region of interest" description="Disordered" evidence="1">
    <location>
        <begin position="75"/>
        <end position="118"/>
    </location>
</feature>
<keyword evidence="4" id="KW-1185">Reference proteome</keyword>
<dbReference type="EMBL" id="SSMQ01000023">
    <property type="protein sequence ID" value="TKD05074.1"/>
    <property type="molecule type" value="Genomic_DNA"/>
</dbReference>
<evidence type="ECO:0000256" key="2">
    <source>
        <dbReference type="SAM" id="Phobius"/>
    </source>
</evidence>
<sequence length="175" mass="18447">MPRPPMAYDPTGRRDPRPHEGRALPLGVVAGLLALVSLVFSSIGLVQVRGSGAGTFSTTRTVGAVVELLQQAAAPAPVQARVRPVPEGPGDQADRPSRQPPPPSWARPRGLTDTPLDPGAIGWPVAMVRAAAARALAGSPVERRRFQELPERALRSSDYLAVNPARGPPQPEGRS</sequence>
<name>A0A4U1JA24_9BACT</name>
<feature type="compositionally biased region" description="Low complexity" evidence="1">
    <location>
        <begin position="75"/>
        <end position="85"/>
    </location>
</feature>
<evidence type="ECO:0000313" key="4">
    <source>
        <dbReference type="Proteomes" id="UP000309215"/>
    </source>
</evidence>
<accession>A0A4U1JA24</accession>
<organism evidence="3 4">
    <name type="scientific">Polyangium fumosum</name>
    <dbReference type="NCBI Taxonomy" id="889272"/>
    <lineage>
        <taxon>Bacteria</taxon>
        <taxon>Pseudomonadati</taxon>
        <taxon>Myxococcota</taxon>
        <taxon>Polyangia</taxon>
        <taxon>Polyangiales</taxon>
        <taxon>Polyangiaceae</taxon>
        <taxon>Polyangium</taxon>
    </lineage>
</organism>
<feature type="compositionally biased region" description="Basic and acidic residues" evidence="1">
    <location>
        <begin position="11"/>
        <end position="20"/>
    </location>
</feature>
<reference evidence="3 4" key="1">
    <citation type="submission" date="2019-04" db="EMBL/GenBank/DDBJ databases">
        <authorList>
            <person name="Li Y."/>
            <person name="Wang J."/>
        </authorList>
    </citation>
    <scope>NUCLEOTIDE SEQUENCE [LARGE SCALE GENOMIC DNA]</scope>
    <source>
        <strain evidence="3 4">DSM 14668</strain>
    </source>
</reference>
<evidence type="ECO:0000313" key="3">
    <source>
        <dbReference type="EMBL" id="TKD05074.1"/>
    </source>
</evidence>
<dbReference type="AlphaFoldDB" id="A0A4U1JA24"/>
<protein>
    <submittedName>
        <fullName evidence="3">Uncharacterized protein</fullName>
    </submittedName>
</protein>
<proteinExistence type="predicted"/>
<gene>
    <name evidence="3" type="ORF">E8A74_22690</name>
</gene>
<keyword evidence="2" id="KW-0812">Transmembrane</keyword>
<feature type="transmembrane region" description="Helical" evidence="2">
    <location>
        <begin position="23"/>
        <end position="46"/>
    </location>
</feature>
<dbReference type="RefSeq" id="WP_136931144.1">
    <property type="nucleotide sequence ID" value="NZ_SSMQ01000023.1"/>
</dbReference>
<keyword evidence="2" id="KW-0472">Membrane</keyword>
<evidence type="ECO:0000256" key="1">
    <source>
        <dbReference type="SAM" id="MobiDB-lite"/>
    </source>
</evidence>
<comment type="caution">
    <text evidence="3">The sequence shown here is derived from an EMBL/GenBank/DDBJ whole genome shotgun (WGS) entry which is preliminary data.</text>
</comment>
<keyword evidence="2" id="KW-1133">Transmembrane helix</keyword>